<keyword evidence="1" id="KW-0812">Transmembrane</keyword>
<feature type="transmembrane region" description="Helical" evidence="1">
    <location>
        <begin position="143"/>
        <end position="172"/>
    </location>
</feature>
<feature type="transmembrane region" description="Helical" evidence="1">
    <location>
        <begin position="268"/>
        <end position="286"/>
    </location>
</feature>
<feature type="transmembrane region" description="Helical" evidence="1">
    <location>
        <begin position="70"/>
        <end position="91"/>
    </location>
</feature>
<organism evidence="2 3">
    <name type="scientific">Corynebacterium simulans</name>
    <dbReference type="NCBI Taxonomy" id="146827"/>
    <lineage>
        <taxon>Bacteria</taxon>
        <taxon>Bacillati</taxon>
        <taxon>Actinomycetota</taxon>
        <taxon>Actinomycetes</taxon>
        <taxon>Mycobacteriales</taxon>
        <taxon>Corynebacteriaceae</taxon>
        <taxon>Corynebacterium</taxon>
    </lineage>
</organism>
<keyword evidence="1" id="KW-0472">Membrane</keyword>
<proteinExistence type="predicted"/>
<feature type="transmembrane region" description="Helical" evidence="1">
    <location>
        <begin position="292"/>
        <end position="308"/>
    </location>
</feature>
<feature type="transmembrane region" description="Helical" evidence="1">
    <location>
        <begin position="241"/>
        <end position="261"/>
    </location>
</feature>
<evidence type="ECO:0000313" key="2">
    <source>
        <dbReference type="EMBL" id="KXU19306.1"/>
    </source>
</evidence>
<dbReference type="Proteomes" id="UP000070339">
    <property type="component" value="Unassembled WGS sequence"/>
</dbReference>
<keyword evidence="1" id="KW-1133">Transmembrane helix</keyword>
<sequence length="342" mass="37225">MLAIFAQANEDNLGGLLTKWDAKYYTEIARAGYFGADVAADGNVNEVTMAFFPGFPLVIKVGSFFVANEAAVAIVFNFFFTFLMAVGVMAIAQRMGAGFKARAVAAIAVSSAPMSIVFAMPYTEALFGALVMWMLVALLDEKWWLAGLFGFALSAVRLTSIDVLVVFALIVLCKAVREWKAWLSLIFAAIPLFGYLTWANSYLGQAGGYFGIQEKHWNSHFDFGAATLKWIWSTLLTSDNVGYLLSALVIVGAPILLLLGWRRLPAPVWLFAAALIANVLFSDGIMHSRPRLLLPAAVLFIPWAIKLADSASARSTAALCGAYVLFGAWFSAHMLAVFEWAI</sequence>
<feature type="transmembrane region" description="Helical" evidence="1">
    <location>
        <begin position="320"/>
        <end position="341"/>
    </location>
</feature>
<keyword evidence="3" id="KW-1185">Reference proteome</keyword>
<evidence type="ECO:0000313" key="3">
    <source>
        <dbReference type="Proteomes" id="UP000070339"/>
    </source>
</evidence>
<reference evidence="2 3" key="1">
    <citation type="journal article" date="2016" name="Int. J. Syst. Evol. Microbiol.">
        <title>Resolving the Complexity of Human Skin Metagenomes Using Single-Molecule Sequencing.</title>
        <authorList>
            <consortium name="NISC Comparative Sequencing Program"/>
            <person name="Tsai Y.C."/>
            <person name="Conlan S."/>
            <person name="Deming C."/>
            <person name="Segre J.A."/>
            <person name="Kong H.H."/>
            <person name="Korlach J."/>
            <person name="Oh J."/>
        </authorList>
    </citation>
    <scope>NUCLEOTIDE SEQUENCE [LARGE SCALE GENOMIC DNA]</scope>
    <source>
        <strain evidence="2 3">1B08</strain>
    </source>
</reference>
<comment type="caution">
    <text evidence="2">The sequence shown here is derived from an EMBL/GenBank/DDBJ whole genome shotgun (WGS) entry which is preliminary data.</text>
</comment>
<evidence type="ECO:0000256" key="1">
    <source>
        <dbReference type="SAM" id="Phobius"/>
    </source>
</evidence>
<protein>
    <submittedName>
        <fullName evidence="2">Membrane protein</fullName>
    </submittedName>
</protein>
<gene>
    <name evidence="2" type="ORF">WM41_0134</name>
</gene>
<dbReference type="EMBL" id="LTEB01000009">
    <property type="protein sequence ID" value="KXU19306.1"/>
    <property type="molecule type" value="Genomic_DNA"/>
</dbReference>
<accession>A0ABR5VGF5</accession>
<name>A0ABR5VGF5_9CORY</name>
<feature type="transmembrane region" description="Helical" evidence="1">
    <location>
        <begin position="179"/>
        <end position="198"/>
    </location>
</feature>